<evidence type="ECO:0000313" key="1">
    <source>
        <dbReference type="EMBL" id="PLW29695.1"/>
    </source>
</evidence>
<comment type="caution">
    <text evidence="1">The sequence shown here is derived from an EMBL/GenBank/DDBJ whole genome shotgun (WGS) entry which is preliminary data.</text>
</comment>
<dbReference type="Proteomes" id="UP000235392">
    <property type="component" value="Unassembled WGS sequence"/>
</dbReference>
<dbReference type="AlphaFoldDB" id="A0A2N5TW35"/>
<proteinExistence type="predicted"/>
<reference evidence="1 2" key="1">
    <citation type="submission" date="2017-11" db="EMBL/GenBank/DDBJ databases">
        <title>De novo assembly and phasing of dikaryotic genomes from two isolates of Puccinia coronata f. sp. avenae, the causal agent of oat crown rust.</title>
        <authorList>
            <person name="Miller M.E."/>
            <person name="Zhang Y."/>
            <person name="Omidvar V."/>
            <person name="Sperschneider J."/>
            <person name="Schwessinger B."/>
            <person name="Raley C."/>
            <person name="Palmer J.M."/>
            <person name="Garnica D."/>
            <person name="Upadhyaya N."/>
            <person name="Rathjen J."/>
            <person name="Taylor J.M."/>
            <person name="Park R.F."/>
            <person name="Dodds P.N."/>
            <person name="Hirsch C.D."/>
            <person name="Kianian S.F."/>
            <person name="Figueroa M."/>
        </authorList>
    </citation>
    <scope>NUCLEOTIDE SEQUENCE [LARGE SCALE GENOMIC DNA]</scope>
    <source>
        <strain evidence="1">12SD80</strain>
    </source>
</reference>
<dbReference type="EMBL" id="PGCI01000322">
    <property type="protein sequence ID" value="PLW29695.1"/>
    <property type="molecule type" value="Genomic_DNA"/>
</dbReference>
<gene>
    <name evidence="1" type="ORF">PCASD_22314</name>
</gene>
<sequence length="227" mass="23997">MAILPVLFKGLASIKLAKQREANNICSTSVPELGWLNELELLPVAVSAATKATSSSSSSHSPANVSSVLTAKISASSSPISWTGSLACIIHPRLSASLRNQIQDLVNAAIDGQKSQRSESPDAKLHLQWLKSRAALSSVYLSEIALAVHQASDYLLVRVVSPMPDVKLLESVSAKTSDKALALIKTSPDQLLTTLRNTAVPIPGPADCFFLTYQKNATVIAIALGSL</sequence>
<evidence type="ECO:0000313" key="2">
    <source>
        <dbReference type="Proteomes" id="UP000235392"/>
    </source>
</evidence>
<accession>A0A2N5TW35</accession>
<organism evidence="1 2">
    <name type="scientific">Puccinia coronata f. sp. avenae</name>
    <dbReference type="NCBI Taxonomy" id="200324"/>
    <lineage>
        <taxon>Eukaryota</taxon>
        <taxon>Fungi</taxon>
        <taxon>Dikarya</taxon>
        <taxon>Basidiomycota</taxon>
        <taxon>Pucciniomycotina</taxon>
        <taxon>Pucciniomycetes</taxon>
        <taxon>Pucciniales</taxon>
        <taxon>Pucciniaceae</taxon>
        <taxon>Puccinia</taxon>
    </lineage>
</organism>
<name>A0A2N5TW35_9BASI</name>
<protein>
    <submittedName>
        <fullName evidence="1">Uncharacterized protein</fullName>
    </submittedName>
</protein>